<evidence type="ECO:0000259" key="11">
    <source>
        <dbReference type="PROSITE" id="PS50881"/>
    </source>
</evidence>
<dbReference type="EMBL" id="DVOG01000019">
    <property type="protein sequence ID" value="HIV03663.1"/>
    <property type="molecule type" value="Genomic_DNA"/>
</dbReference>
<comment type="similarity">
    <text evidence="2 8 9">Belongs to the universal ribosomal protein uS5 family.</text>
</comment>
<dbReference type="Proteomes" id="UP000886812">
    <property type="component" value="Unassembled WGS sequence"/>
</dbReference>
<reference evidence="12" key="1">
    <citation type="submission" date="2020-10" db="EMBL/GenBank/DDBJ databases">
        <authorList>
            <person name="Gilroy R."/>
        </authorList>
    </citation>
    <scope>NUCLEOTIDE SEQUENCE</scope>
    <source>
        <strain evidence="12">10669</strain>
    </source>
</reference>
<dbReference type="NCBIfam" id="TIGR01021">
    <property type="entry name" value="rpsE_bact"/>
    <property type="match status" value="1"/>
</dbReference>
<dbReference type="PANTHER" id="PTHR48277:SF1">
    <property type="entry name" value="MITOCHONDRIAL RIBOSOMAL PROTEIN S5"/>
    <property type="match status" value="1"/>
</dbReference>
<feature type="compositionally biased region" description="Basic and acidic residues" evidence="10">
    <location>
        <begin position="33"/>
        <end position="51"/>
    </location>
</feature>
<feature type="compositionally biased region" description="Low complexity" evidence="10">
    <location>
        <begin position="53"/>
        <end position="62"/>
    </location>
</feature>
<keyword evidence="4 8" id="KW-0694">RNA-binding</keyword>
<dbReference type="AlphaFoldDB" id="A0A9D1NJM3"/>
<dbReference type="FunFam" id="3.30.160.20:FF:000001">
    <property type="entry name" value="30S ribosomal protein S5"/>
    <property type="match status" value="1"/>
</dbReference>
<dbReference type="SUPFAM" id="SSF54211">
    <property type="entry name" value="Ribosomal protein S5 domain 2-like"/>
    <property type="match status" value="1"/>
</dbReference>
<dbReference type="Pfam" id="PF00333">
    <property type="entry name" value="Ribosomal_S5"/>
    <property type="match status" value="1"/>
</dbReference>
<evidence type="ECO:0000256" key="6">
    <source>
        <dbReference type="ARBA" id="ARBA00023274"/>
    </source>
</evidence>
<evidence type="ECO:0000256" key="8">
    <source>
        <dbReference type="HAMAP-Rule" id="MF_01307"/>
    </source>
</evidence>
<dbReference type="Gene3D" id="3.30.160.20">
    <property type="match status" value="1"/>
</dbReference>
<keyword evidence="5 8" id="KW-0689">Ribosomal protein</keyword>
<proteinExistence type="inferred from homology"/>
<comment type="caution">
    <text evidence="12">The sequence shown here is derived from an EMBL/GenBank/DDBJ whole genome shotgun (WGS) entry which is preliminary data.</text>
</comment>
<gene>
    <name evidence="8 12" type="primary">rpsE</name>
    <name evidence="12" type="ORF">IAC75_00730</name>
</gene>
<evidence type="ECO:0000256" key="4">
    <source>
        <dbReference type="ARBA" id="ARBA00022884"/>
    </source>
</evidence>
<comment type="function">
    <text evidence="1 8">Located at the back of the 30S subunit body where it stabilizes the conformation of the head with respect to the body.</text>
</comment>
<dbReference type="InterPro" id="IPR020568">
    <property type="entry name" value="Ribosomal_Su5_D2-typ_SF"/>
</dbReference>
<accession>A0A9D1NJM3</accession>
<feature type="compositionally biased region" description="Low complexity" evidence="10">
    <location>
        <begin position="8"/>
        <end position="32"/>
    </location>
</feature>
<keyword evidence="6 8" id="KW-0687">Ribonucleoprotein</keyword>
<dbReference type="GO" id="GO:0019843">
    <property type="term" value="F:rRNA binding"/>
    <property type="evidence" value="ECO:0007669"/>
    <property type="project" value="UniProtKB-UniRule"/>
</dbReference>
<dbReference type="InterPro" id="IPR005324">
    <property type="entry name" value="Ribosomal_uS5_C"/>
</dbReference>
<sequence>MSQEISETPETPVVPAAEEVPATESASAAPAPQERRGRGPRRDGRRGDRRGPRNAAPADPNAPEYLDKVVHINRCAKVVKGGRRFSFAALVVSGDGKGNVGIGYGKAKEVPDAIRKGTERAHKALRPVCLRNNTIPHEVLGTHDGGEVLLRPAAPGTGVIAGGGVRAVLEVAGVKDVLSKSLGSNNPGALVKATLDGLMKLRTLEQIRAARS</sequence>
<evidence type="ECO:0000256" key="5">
    <source>
        <dbReference type="ARBA" id="ARBA00022980"/>
    </source>
</evidence>
<dbReference type="SUPFAM" id="SSF54768">
    <property type="entry name" value="dsRNA-binding domain-like"/>
    <property type="match status" value="1"/>
</dbReference>
<dbReference type="HAMAP" id="MF_01307_B">
    <property type="entry name" value="Ribosomal_uS5_B"/>
    <property type="match status" value="1"/>
</dbReference>
<evidence type="ECO:0000256" key="2">
    <source>
        <dbReference type="ARBA" id="ARBA00008945"/>
    </source>
</evidence>
<evidence type="ECO:0000256" key="1">
    <source>
        <dbReference type="ARBA" id="ARBA00003093"/>
    </source>
</evidence>
<protein>
    <recommendedName>
        <fullName evidence="7 8">Small ribosomal subunit protein uS5</fullName>
    </recommendedName>
</protein>
<evidence type="ECO:0000256" key="7">
    <source>
        <dbReference type="ARBA" id="ARBA00035255"/>
    </source>
</evidence>
<reference evidence="12" key="2">
    <citation type="journal article" date="2021" name="PeerJ">
        <title>Extensive microbial diversity within the chicken gut microbiome revealed by metagenomics and culture.</title>
        <authorList>
            <person name="Gilroy R."/>
            <person name="Ravi A."/>
            <person name="Getino M."/>
            <person name="Pursley I."/>
            <person name="Horton D.L."/>
            <person name="Alikhan N.F."/>
            <person name="Baker D."/>
            <person name="Gharbi K."/>
            <person name="Hall N."/>
            <person name="Watson M."/>
            <person name="Adriaenssens E.M."/>
            <person name="Foster-Nyarko E."/>
            <person name="Jarju S."/>
            <person name="Secka A."/>
            <person name="Antonio M."/>
            <person name="Oren A."/>
            <person name="Chaudhuri R.R."/>
            <person name="La Ragione R."/>
            <person name="Hildebrand F."/>
            <person name="Pallen M.J."/>
        </authorList>
    </citation>
    <scope>NUCLEOTIDE SEQUENCE</scope>
    <source>
        <strain evidence="12">10669</strain>
    </source>
</reference>
<dbReference type="Gene3D" id="3.30.230.10">
    <property type="match status" value="1"/>
</dbReference>
<evidence type="ECO:0000256" key="3">
    <source>
        <dbReference type="ARBA" id="ARBA00022730"/>
    </source>
</evidence>
<evidence type="ECO:0000313" key="12">
    <source>
        <dbReference type="EMBL" id="HIV03663.1"/>
    </source>
</evidence>
<dbReference type="GO" id="GO:0015935">
    <property type="term" value="C:small ribosomal subunit"/>
    <property type="evidence" value="ECO:0007669"/>
    <property type="project" value="InterPro"/>
</dbReference>
<evidence type="ECO:0000256" key="10">
    <source>
        <dbReference type="SAM" id="MobiDB-lite"/>
    </source>
</evidence>
<feature type="region of interest" description="Disordered" evidence="10">
    <location>
        <begin position="1"/>
        <end position="62"/>
    </location>
</feature>
<dbReference type="GO" id="GO:0042254">
    <property type="term" value="P:ribosome biogenesis"/>
    <property type="evidence" value="ECO:0007669"/>
    <property type="project" value="UniProtKB-ARBA"/>
</dbReference>
<dbReference type="Pfam" id="PF03719">
    <property type="entry name" value="Ribosomal_S5_C"/>
    <property type="match status" value="1"/>
</dbReference>
<evidence type="ECO:0000313" key="13">
    <source>
        <dbReference type="Proteomes" id="UP000886812"/>
    </source>
</evidence>
<dbReference type="GO" id="GO:0005737">
    <property type="term" value="C:cytoplasm"/>
    <property type="evidence" value="ECO:0007669"/>
    <property type="project" value="UniProtKB-ARBA"/>
</dbReference>
<comment type="subunit">
    <text evidence="8">Part of the 30S ribosomal subunit. Contacts proteins S4 and S8.</text>
</comment>
<comment type="domain">
    <text evidence="8">The N-terminal domain interacts with the head of the 30S subunit; the C-terminal domain interacts with the body and contacts protein S4. The interaction surface between S4 and S5 is involved in control of translational fidelity.</text>
</comment>
<dbReference type="PROSITE" id="PS50881">
    <property type="entry name" value="S5_DSRBD"/>
    <property type="match status" value="1"/>
</dbReference>
<dbReference type="FunFam" id="3.30.230.10:FF:000002">
    <property type="entry name" value="30S ribosomal protein S5"/>
    <property type="match status" value="1"/>
</dbReference>
<dbReference type="PANTHER" id="PTHR48277">
    <property type="entry name" value="MITOCHONDRIAL RIBOSOMAL PROTEIN S5"/>
    <property type="match status" value="1"/>
</dbReference>
<dbReference type="InterPro" id="IPR000851">
    <property type="entry name" value="Ribosomal_uS5"/>
</dbReference>
<organism evidence="12 13">
    <name type="scientific">Candidatus Spyradosoma merdigallinarum</name>
    <dbReference type="NCBI Taxonomy" id="2840950"/>
    <lineage>
        <taxon>Bacteria</taxon>
        <taxon>Pseudomonadati</taxon>
        <taxon>Verrucomicrobiota</taxon>
        <taxon>Opitutia</taxon>
        <taxon>Opitutia incertae sedis</taxon>
        <taxon>Candidatus Spyradosoma</taxon>
    </lineage>
</organism>
<dbReference type="InterPro" id="IPR014721">
    <property type="entry name" value="Ribsml_uS5_D2-typ_fold_subgr"/>
</dbReference>
<name>A0A9D1NJM3_9BACT</name>
<keyword evidence="3 8" id="KW-0699">rRNA-binding</keyword>
<evidence type="ECO:0000256" key="9">
    <source>
        <dbReference type="RuleBase" id="RU003823"/>
    </source>
</evidence>
<dbReference type="InterPro" id="IPR013810">
    <property type="entry name" value="Ribosomal_uS5_N"/>
</dbReference>
<dbReference type="GO" id="GO:0006412">
    <property type="term" value="P:translation"/>
    <property type="evidence" value="ECO:0007669"/>
    <property type="project" value="UniProtKB-UniRule"/>
</dbReference>
<feature type="domain" description="S5 DRBM" evidence="11">
    <location>
        <begin position="65"/>
        <end position="128"/>
    </location>
</feature>
<dbReference type="InterPro" id="IPR005712">
    <property type="entry name" value="Ribosomal_uS5_bac-type"/>
</dbReference>
<dbReference type="GO" id="GO:0003735">
    <property type="term" value="F:structural constituent of ribosome"/>
    <property type="evidence" value="ECO:0007669"/>
    <property type="project" value="UniProtKB-UniRule"/>
</dbReference>
<comment type="function">
    <text evidence="8">With S4 and S12 plays an important role in translational accuracy.</text>
</comment>